<evidence type="ECO:0000256" key="3">
    <source>
        <dbReference type="ARBA" id="ARBA00012687"/>
    </source>
</evidence>
<dbReference type="SUPFAM" id="SSF53756">
    <property type="entry name" value="UDP-Glycosyltransferase/glycogen phosphorylase"/>
    <property type="match status" value="1"/>
</dbReference>
<dbReference type="GO" id="GO:0008915">
    <property type="term" value="F:lipid-A-disaccharide synthase activity"/>
    <property type="evidence" value="ECO:0007669"/>
    <property type="project" value="UniProtKB-UniRule"/>
</dbReference>
<keyword evidence="9 11" id="KW-0443">Lipid metabolism</keyword>
<dbReference type="Proteomes" id="UP000244223">
    <property type="component" value="Unassembled WGS sequence"/>
</dbReference>
<dbReference type="HAMAP" id="MF_00392">
    <property type="entry name" value="LpxB"/>
    <property type="match status" value="1"/>
</dbReference>
<keyword evidence="7 11" id="KW-0328">Glycosyltransferase</keyword>
<dbReference type="GO" id="GO:0016020">
    <property type="term" value="C:membrane"/>
    <property type="evidence" value="ECO:0007669"/>
    <property type="project" value="GOC"/>
</dbReference>
<comment type="catalytic activity">
    <reaction evidence="10 11">
        <text>a lipid X + a UDP-2-N,3-O-bis[(3R)-3-hydroxyacyl]-alpha-D-glucosamine = a lipid A disaccharide + UDP + H(+)</text>
        <dbReference type="Rhea" id="RHEA:67828"/>
        <dbReference type="ChEBI" id="CHEBI:15378"/>
        <dbReference type="ChEBI" id="CHEBI:58223"/>
        <dbReference type="ChEBI" id="CHEBI:137748"/>
        <dbReference type="ChEBI" id="CHEBI:176338"/>
        <dbReference type="ChEBI" id="CHEBI:176343"/>
        <dbReference type="EC" id="2.4.1.182"/>
    </reaction>
</comment>
<evidence type="ECO:0000313" key="13">
    <source>
        <dbReference type="Proteomes" id="UP000244223"/>
    </source>
</evidence>
<dbReference type="Gene3D" id="3.40.50.2000">
    <property type="entry name" value="Glycogen Phosphorylase B"/>
    <property type="match status" value="1"/>
</dbReference>
<dbReference type="RefSeq" id="WP_107864767.1">
    <property type="nucleotide sequence ID" value="NZ_QAON01000003.1"/>
</dbReference>
<comment type="function">
    <text evidence="1 11">Condensation of UDP-2,3-diacylglucosamine and 2,3-diacylglucosamine-1-phosphate to form lipid A disaccharide, a precursor of lipid A, a phosphorylated glycolipid that anchors the lipopolysaccharide to the outer membrane of the cell.</text>
</comment>
<evidence type="ECO:0000256" key="11">
    <source>
        <dbReference type="HAMAP-Rule" id="MF_00392"/>
    </source>
</evidence>
<keyword evidence="6 11" id="KW-0441">Lipid A biosynthesis</keyword>
<keyword evidence="8 11" id="KW-0808">Transferase</keyword>
<evidence type="ECO:0000256" key="9">
    <source>
        <dbReference type="ARBA" id="ARBA00023098"/>
    </source>
</evidence>
<dbReference type="NCBIfam" id="TIGR00215">
    <property type="entry name" value="lpxB"/>
    <property type="match status" value="1"/>
</dbReference>
<evidence type="ECO:0000313" key="12">
    <source>
        <dbReference type="EMBL" id="PTQ90320.1"/>
    </source>
</evidence>
<evidence type="ECO:0000256" key="5">
    <source>
        <dbReference type="ARBA" id="ARBA00022516"/>
    </source>
</evidence>
<keyword evidence="5 11" id="KW-0444">Lipid biosynthesis</keyword>
<evidence type="ECO:0000256" key="2">
    <source>
        <dbReference type="ARBA" id="ARBA00007868"/>
    </source>
</evidence>
<evidence type="ECO:0000256" key="4">
    <source>
        <dbReference type="ARBA" id="ARBA00020902"/>
    </source>
</evidence>
<dbReference type="Pfam" id="PF02684">
    <property type="entry name" value="LpxB"/>
    <property type="match status" value="1"/>
</dbReference>
<evidence type="ECO:0000256" key="6">
    <source>
        <dbReference type="ARBA" id="ARBA00022556"/>
    </source>
</evidence>
<keyword evidence="13" id="KW-1185">Reference proteome</keyword>
<dbReference type="InterPro" id="IPR003835">
    <property type="entry name" value="Glyco_trans_19"/>
</dbReference>
<evidence type="ECO:0000256" key="10">
    <source>
        <dbReference type="ARBA" id="ARBA00048975"/>
    </source>
</evidence>
<dbReference type="PANTHER" id="PTHR30372:SF4">
    <property type="entry name" value="LIPID-A-DISACCHARIDE SYNTHASE, MITOCHONDRIAL-RELATED"/>
    <property type="match status" value="1"/>
</dbReference>
<accession>A0A2T5J1K2</accession>
<dbReference type="OrthoDB" id="9801642at2"/>
<name>A0A2T5J1K2_9GAMM</name>
<protein>
    <recommendedName>
        <fullName evidence="4 11">Lipid-A-disaccharide synthase</fullName>
        <ecNumber evidence="3 11">2.4.1.182</ecNumber>
    </recommendedName>
</protein>
<dbReference type="AlphaFoldDB" id="A0A2T5J1K2"/>
<organism evidence="12 13">
    <name type="scientific">Agitococcus lubricus</name>
    <dbReference type="NCBI Taxonomy" id="1077255"/>
    <lineage>
        <taxon>Bacteria</taxon>
        <taxon>Pseudomonadati</taxon>
        <taxon>Pseudomonadota</taxon>
        <taxon>Gammaproteobacteria</taxon>
        <taxon>Moraxellales</taxon>
        <taxon>Moraxellaceae</taxon>
        <taxon>Agitococcus</taxon>
    </lineage>
</organism>
<comment type="similarity">
    <text evidence="2 11">Belongs to the LpxB family.</text>
</comment>
<evidence type="ECO:0000256" key="7">
    <source>
        <dbReference type="ARBA" id="ARBA00022676"/>
    </source>
</evidence>
<dbReference type="GO" id="GO:0009245">
    <property type="term" value="P:lipid A biosynthetic process"/>
    <property type="evidence" value="ECO:0007669"/>
    <property type="project" value="UniProtKB-UniRule"/>
</dbReference>
<dbReference type="EMBL" id="QAON01000003">
    <property type="protein sequence ID" value="PTQ90320.1"/>
    <property type="molecule type" value="Genomic_DNA"/>
</dbReference>
<dbReference type="PANTHER" id="PTHR30372">
    <property type="entry name" value="LIPID-A-DISACCHARIDE SYNTHASE"/>
    <property type="match status" value="1"/>
</dbReference>
<proteinExistence type="inferred from homology"/>
<dbReference type="GO" id="GO:0005543">
    <property type="term" value="F:phospholipid binding"/>
    <property type="evidence" value="ECO:0007669"/>
    <property type="project" value="TreeGrafter"/>
</dbReference>
<evidence type="ECO:0000256" key="1">
    <source>
        <dbReference type="ARBA" id="ARBA00002056"/>
    </source>
</evidence>
<dbReference type="EC" id="2.4.1.182" evidence="3 11"/>
<sequence length="393" mass="43196">MQTTQRPLVFGLVAGEVSGDTLGAGLIRVLKQQYPNARFVGICGSQMLAEGGETWFPMERLSVMGLVEVLGRIKELFAIRAELEQRFVTEKVDVFIGIDAPDFNIGLAAKLKAQGIKTVHYVSPSVWAWRQGRIHKIKAAIDLMLCLLPFEKQFYDQHQLEAVFVGHPLADSMPLQNDTQAARQQLQLSTNQPVIALLPGSRGGEVSRLAEPLFAAGLALQKKYPTAQFIIPAINRLRQQQIEALLVESGLQATVLTASSMGASVGRLVMAAADVVVLASGTATLEAMLLKKPMVVVYKLHWLTYLIVKLLSHARFISLPNLLANEALVPELVQQQASAENIARASQAWLEHPQHIQQLQQRFDDLHRLLQADGSVTAAKAILKLINNPMRTS</sequence>
<dbReference type="UniPathway" id="UPA00973"/>
<comment type="pathway">
    <text evidence="11">Bacterial outer membrane biogenesis; LPS lipid A biosynthesis.</text>
</comment>
<reference evidence="12 13" key="1">
    <citation type="submission" date="2018-04" db="EMBL/GenBank/DDBJ databases">
        <title>Genomic Encyclopedia of Archaeal and Bacterial Type Strains, Phase II (KMG-II): from individual species to whole genera.</title>
        <authorList>
            <person name="Goeker M."/>
        </authorList>
    </citation>
    <scope>NUCLEOTIDE SEQUENCE [LARGE SCALE GENOMIC DNA]</scope>
    <source>
        <strain evidence="12 13">DSM 5822</strain>
    </source>
</reference>
<gene>
    <name evidence="11" type="primary">lpxB</name>
    <name evidence="12" type="ORF">C8N29_10373</name>
</gene>
<evidence type="ECO:0000256" key="8">
    <source>
        <dbReference type="ARBA" id="ARBA00022679"/>
    </source>
</evidence>
<comment type="caution">
    <text evidence="12">The sequence shown here is derived from an EMBL/GenBank/DDBJ whole genome shotgun (WGS) entry which is preliminary data.</text>
</comment>